<feature type="compositionally biased region" description="Low complexity" evidence="1">
    <location>
        <begin position="1"/>
        <end position="23"/>
    </location>
</feature>
<keyword evidence="3" id="KW-1185">Reference proteome</keyword>
<reference evidence="2" key="2">
    <citation type="submission" date="2021-12" db="EMBL/GenBank/DDBJ databases">
        <title>Resequencing data analysis of finger millet.</title>
        <authorList>
            <person name="Hatakeyama M."/>
            <person name="Aluri S."/>
            <person name="Balachadran M.T."/>
            <person name="Sivarajan S.R."/>
            <person name="Poveda L."/>
            <person name="Shimizu-Inatsugi R."/>
            <person name="Schlapbach R."/>
            <person name="Sreeman S.M."/>
            <person name="Shimizu K.K."/>
        </authorList>
    </citation>
    <scope>NUCLEOTIDE SEQUENCE</scope>
</reference>
<organism evidence="2 3">
    <name type="scientific">Eleusine coracana subsp. coracana</name>
    <dbReference type="NCBI Taxonomy" id="191504"/>
    <lineage>
        <taxon>Eukaryota</taxon>
        <taxon>Viridiplantae</taxon>
        <taxon>Streptophyta</taxon>
        <taxon>Embryophyta</taxon>
        <taxon>Tracheophyta</taxon>
        <taxon>Spermatophyta</taxon>
        <taxon>Magnoliopsida</taxon>
        <taxon>Liliopsida</taxon>
        <taxon>Poales</taxon>
        <taxon>Poaceae</taxon>
        <taxon>PACMAD clade</taxon>
        <taxon>Chloridoideae</taxon>
        <taxon>Cynodonteae</taxon>
        <taxon>Eleusininae</taxon>
        <taxon>Eleusine</taxon>
    </lineage>
</organism>
<evidence type="ECO:0000256" key="1">
    <source>
        <dbReference type="SAM" id="MobiDB-lite"/>
    </source>
</evidence>
<protein>
    <submittedName>
        <fullName evidence="2">Uncharacterized protein</fullName>
    </submittedName>
</protein>
<sequence>MTSSSISSSACRPAPSAAASPCAVPGATPSPTGRSAARTLNAPRVTSREILRASKPATVIIALSDFLRKHRREINTPGRDRKRSIALNRRTDVIGSWDGVLCVKLITAQNNPADHQQAAADDEYVLWNPLTEAVATVSVPAAGRWRIVRSPGDGTLPPPLLVHQQKLLGQKRVPQQVHDPTGRRRRRLAPGSPATARW</sequence>
<dbReference type="AlphaFoldDB" id="A0AAV5G0Z1"/>
<accession>A0AAV5G0Z1</accession>
<reference evidence="2" key="1">
    <citation type="journal article" date="2018" name="DNA Res.">
        <title>Multiple hybrid de novo genome assembly of finger millet, an orphan allotetraploid crop.</title>
        <authorList>
            <person name="Hatakeyama M."/>
            <person name="Aluri S."/>
            <person name="Balachadran M.T."/>
            <person name="Sivarajan S.R."/>
            <person name="Patrignani A."/>
            <person name="Gruter S."/>
            <person name="Poveda L."/>
            <person name="Shimizu-Inatsugi R."/>
            <person name="Baeten J."/>
            <person name="Francoijs K.J."/>
            <person name="Nataraja K.N."/>
            <person name="Reddy Y.A.N."/>
            <person name="Phadnis S."/>
            <person name="Ravikumar R.L."/>
            <person name="Schlapbach R."/>
            <person name="Sreeman S.M."/>
            <person name="Shimizu K.K."/>
        </authorList>
    </citation>
    <scope>NUCLEOTIDE SEQUENCE</scope>
</reference>
<feature type="region of interest" description="Disordered" evidence="1">
    <location>
        <begin position="169"/>
        <end position="198"/>
    </location>
</feature>
<name>A0AAV5G0Z1_ELECO</name>
<dbReference type="EMBL" id="BQKI01000199">
    <property type="protein sequence ID" value="GJN40806.1"/>
    <property type="molecule type" value="Genomic_DNA"/>
</dbReference>
<comment type="caution">
    <text evidence="2">The sequence shown here is derived from an EMBL/GenBank/DDBJ whole genome shotgun (WGS) entry which is preliminary data.</text>
</comment>
<evidence type="ECO:0000313" key="3">
    <source>
        <dbReference type="Proteomes" id="UP001054889"/>
    </source>
</evidence>
<evidence type="ECO:0000313" key="2">
    <source>
        <dbReference type="EMBL" id="GJN40806.1"/>
    </source>
</evidence>
<dbReference type="Proteomes" id="UP001054889">
    <property type="component" value="Unassembled WGS sequence"/>
</dbReference>
<gene>
    <name evidence="2" type="primary">gn00109</name>
    <name evidence="2" type="ORF">PR202_gn00109</name>
</gene>
<proteinExistence type="predicted"/>
<feature type="region of interest" description="Disordered" evidence="1">
    <location>
        <begin position="1"/>
        <end position="37"/>
    </location>
</feature>